<dbReference type="RefSeq" id="XP_017993082.1">
    <property type="nucleotide sequence ID" value="XM_018137208.1"/>
</dbReference>
<comment type="caution">
    <text evidence="3">The sequence shown here is derived from an EMBL/GenBank/DDBJ whole genome shotgun (WGS) entry which is preliminary data.</text>
</comment>
<organism evidence="3 4">
    <name type="scientific">Malassezia pachydermatis</name>
    <dbReference type="NCBI Taxonomy" id="77020"/>
    <lineage>
        <taxon>Eukaryota</taxon>
        <taxon>Fungi</taxon>
        <taxon>Dikarya</taxon>
        <taxon>Basidiomycota</taxon>
        <taxon>Ustilaginomycotina</taxon>
        <taxon>Malasseziomycetes</taxon>
        <taxon>Malasseziales</taxon>
        <taxon>Malasseziaceae</taxon>
        <taxon>Malassezia</taxon>
    </lineage>
</organism>
<dbReference type="InterPro" id="IPR001279">
    <property type="entry name" value="Metallo-B-lactamas"/>
</dbReference>
<dbReference type="Gene3D" id="3.60.15.10">
    <property type="entry name" value="Ribonuclease Z/Hydroxyacylglutathione hydrolase-like"/>
    <property type="match status" value="1"/>
</dbReference>
<dbReference type="Pfam" id="PF00753">
    <property type="entry name" value="Lactamase_B"/>
    <property type="match status" value="1"/>
</dbReference>
<dbReference type="InterPro" id="IPR036866">
    <property type="entry name" value="RibonucZ/Hydroxyglut_hydro"/>
</dbReference>
<dbReference type="GO" id="GO:0044550">
    <property type="term" value="P:secondary metabolite biosynthetic process"/>
    <property type="evidence" value="ECO:0007669"/>
    <property type="project" value="TreeGrafter"/>
</dbReference>
<dbReference type="AlphaFoldDB" id="A0A0M8MWX9"/>
<sequence length="451" mass="50445">MSCSTSTSDAPKSKPLDAMGDITRLNARTVRILGQNPSTFTLNGTNTYLLMPPSDWNFEDRNTLLPAMLVDTGDAREDYAPILEQVLRGNLSMQDDAHAPVRIGITDIILTHWHHDHVGGVPFVLRMLDKLRKEAAPYAQVPVPRIFKFPEPVTDPSLFERVERVPLNAYLHVPGVDGPARMMWPLRDNMTIRVRDPEDPTRVTSVRALYTPGHAADHMMFLLEEDNILLTGDNVLGRGSTVFEDLILYMHGIQRGLSLLTMRPATPLGVVGTPMTGMSGENVLFPGHGPVIPKGKETLRRYLKHRVEREEQLLALLTCRPGDKERVNKAIAYPMEHIEAAQQGRAATHVWTLRQFVSALYENYALNMYPAVARVLLLHLQKLSVSPAEHKAPPFPTRQTVPSTAWALTGPLVRCASLPSFQRTSQPFPDLPSNDTEWREMLDLPWCLSAA</sequence>
<dbReference type="InterPro" id="IPR050662">
    <property type="entry name" value="Sec-metab_biosynth-thioest"/>
</dbReference>
<feature type="domain" description="Metallo-beta-lactamase" evidence="2">
    <location>
        <begin position="60"/>
        <end position="288"/>
    </location>
</feature>
<dbReference type="InterPro" id="IPR036388">
    <property type="entry name" value="WH-like_DNA-bd_sf"/>
</dbReference>
<accession>A0A0M8MWX9</accession>
<evidence type="ECO:0000313" key="4">
    <source>
        <dbReference type="Proteomes" id="UP000037751"/>
    </source>
</evidence>
<dbReference type="EMBL" id="LGAV01000002">
    <property type="protein sequence ID" value="KOS15450.1"/>
    <property type="molecule type" value="Genomic_DNA"/>
</dbReference>
<dbReference type="GeneID" id="28729083"/>
<dbReference type="OrthoDB" id="17458at2759"/>
<proteinExistence type="predicted"/>
<dbReference type="PANTHER" id="PTHR23131:SF0">
    <property type="entry name" value="ENDORIBONUCLEASE LACTB2"/>
    <property type="match status" value="1"/>
</dbReference>
<name>A0A0M8MWX9_9BASI</name>
<feature type="region of interest" description="Disordered" evidence="1">
    <location>
        <begin position="1"/>
        <end position="20"/>
    </location>
</feature>
<evidence type="ECO:0000259" key="2">
    <source>
        <dbReference type="SMART" id="SM00849"/>
    </source>
</evidence>
<reference evidence="3 4" key="1">
    <citation type="submission" date="2015-07" db="EMBL/GenBank/DDBJ databases">
        <title>Draft Genome Sequence of Malassezia furfur CBS1878 and Malassezia pachydermatis CBS1879.</title>
        <authorList>
            <person name="Triana S."/>
            <person name="Ohm R."/>
            <person name="Gonzalez A."/>
            <person name="DeCock H."/>
            <person name="Restrepo S."/>
            <person name="Celis A."/>
        </authorList>
    </citation>
    <scope>NUCLEOTIDE SEQUENCE [LARGE SCALE GENOMIC DNA]</scope>
    <source>
        <strain evidence="3 4">CBS 1879</strain>
    </source>
</reference>
<evidence type="ECO:0000256" key="1">
    <source>
        <dbReference type="SAM" id="MobiDB-lite"/>
    </source>
</evidence>
<evidence type="ECO:0000313" key="3">
    <source>
        <dbReference type="EMBL" id="KOS15450.1"/>
    </source>
</evidence>
<dbReference type="PANTHER" id="PTHR23131">
    <property type="entry name" value="ENDORIBONUCLEASE LACTB2"/>
    <property type="match status" value="1"/>
</dbReference>
<feature type="compositionally biased region" description="Polar residues" evidence="1">
    <location>
        <begin position="1"/>
        <end position="10"/>
    </location>
</feature>
<dbReference type="Proteomes" id="UP000037751">
    <property type="component" value="Unassembled WGS sequence"/>
</dbReference>
<dbReference type="SUPFAM" id="SSF56281">
    <property type="entry name" value="Metallo-hydrolase/oxidoreductase"/>
    <property type="match status" value="1"/>
</dbReference>
<protein>
    <recommendedName>
        <fullName evidence="2">Metallo-beta-lactamase domain-containing protein</fullName>
    </recommendedName>
</protein>
<gene>
    <name evidence="3" type="ORF">Malapachy_2720</name>
</gene>
<dbReference type="SMART" id="SM00849">
    <property type="entry name" value="Lactamase_B"/>
    <property type="match status" value="1"/>
</dbReference>
<dbReference type="STRING" id="77020.A0A0M8MWX9"/>
<dbReference type="VEuPathDB" id="FungiDB:Malapachy_2720"/>
<dbReference type="Gene3D" id="1.10.10.10">
    <property type="entry name" value="Winged helix-like DNA-binding domain superfamily/Winged helix DNA-binding domain"/>
    <property type="match status" value="1"/>
</dbReference>
<keyword evidence="4" id="KW-1185">Reference proteome</keyword>